<dbReference type="Pfam" id="PF10539">
    <property type="entry name" value="Dev_Cell_Death"/>
    <property type="match status" value="2"/>
</dbReference>
<accession>A0AAD7XKF3</accession>
<protein>
    <recommendedName>
        <fullName evidence="7">C3H1-type domain-containing protein</fullName>
    </recommendedName>
</protein>
<dbReference type="Proteomes" id="UP001230188">
    <property type="component" value="Unassembled WGS sequence"/>
</dbReference>
<feature type="compositionally biased region" description="Low complexity" evidence="2">
    <location>
        <begin position="227"/>
        <end position="237"/>
    </location>
</feature>
<proteinExistence type="predicted"/>
<feature type="domain" description="DCD" evidence="4">
    <location>
        <begin position="96"/>
        <end position="226"/>
    </location>
</feature>
<feature type="region of interest" description="Disordered" evidence="2">
    <location>
        <begin position="300"/>
        <end position="325"/>
    </location>
</feature>
<reference evidence="5" key="1">
    <citation type="submission" date="2023-01" db="EMBL/GenBank/DDBJ databases">
        <title>Metagenome sequencing of chrysophaentin producing Chrysophaeum taylorii.</title>
        <authorList>
            <person name="Davison J."/>
            <person name="Bewley C."/>
        </authorList>
    </citation>
    <scope>NUCLEOTIDE SEQUENCE</scope>
    <source>
        <strain evidence="5">NIES-1699</strain>
    </source>
</reference>
<keyword evidence="1" id="KW-0863">Zinc-finger</keyword>
<dbReference type="AlphaFoldDB" id="A0AAD7XKF3"/>
<keyword evidence="6" id="KW-1185">Reference proteome</keyword>
<sequence length="457" mass="50924">MAAMEEAPAGGEIETKVKKKPVEKKHFAKQLEPRVPCRVQFDGKGKCQWGVRCRFAHEMSEVGLEGVEALMKAREKPMPLMKAREKPMPLMKAREKPMPGYMFLCDKKTRADVLKLGVFGLPNRGKTLAEMEAGIRDTTKLFLWDFKACRLFGPFAPDGPAALNLEKDAFDGRFPAQQRYRVVEPPRACVPPRKWASGPIDEDEVAECLDALKAGNVMAEFHDEGSNNNNNNNNNNNKSGSREKSPVMSPAPREPAPGGVPRLHKPAPAYPACDGASLRHEVVCAPAAAAAQVRREAQEKTALHKRGRRRASVEDLEEVEGAEEEADEAAAPGWIFVCNAKQEQEILSKRIFALREQRLSVLRCRIKDQTSLFVYNCESRMVLGVFKRRGEANLDIVPDAFNGKFRAQVRFYVHGSLLTCSARRDYNGGPLTAAEVETFVHDLHDLPPLDELDEPLV</sequence>
<organism evidence="5 6">
    <name type="scientific">Chrysophaeum taylorii</name>
    <dbReference type="NCBI Taxonomy" id="2483200"/>
    <lineage>
        <taxon>Eukaryota</taxon>
        <taxon>Sar</taxon>
        <taxon>Stramenopiles</taxon>
        <taxon>Ochrophyta</taxon>
        <taxon>Pelagophyceae</taxon>
        <taxon>Pelagomonadales</taxon>
        <taxon>Pelagomonadaceae</taxon>
        <taxon>Chrysophaeum</taxon>
    </lineage>
</organism>
<dbReference type="PANTHER" id="PTHR46444:SF19">
    <property type="entry name" value="OS02G0745600 PROTEIN"/>
    <property type="match status" value="1"/>
</dbReference>
<keyword evidence="1" id="KW-0862">Zinc</keyword>
<dbReference type="GO" id="GO:0008270">
    <property type="term" value="F:zinc ion binding"/>
    <property type="evidence" value="ECO:0007669"/>
    <property type="project" value="UniProtKB-KW"/>
</dbReference>
<evidence type="ECO:0008006" key="7">
    <source>
        <dbReference type="Google" id="ProtNLM"/>
    </source>
</evidence>
<evidence type="ECO:0000256" key="1">
    <source>
        <dbReference type="PROSITE-ProRule" id="PRU00723"/>
    </source>
</evidence>
<feature type="domain" description="DCD" evidence="4">
    <location>
        <begin position="329"/>
        <end position="457"/>
    </location>
</feature>
<feature type="domain" description="C3H1-type" evidence="3">
    <location>
        <begin position="31"/>
        <end position="60"/>
    </location>
</feature>
<feature type="compositionally biased region" description="Acidic residues" evidence="2">
    <location>
        <begin position="314"/>
        <end position="325"/>
    </location>
</feature>
<comment type="caution">
    <text evidence="5">The sequence shown here is derived from an EMBL/GenBank/DDBJ whole genome shotgun (WGS) entry which is preliminary data.</text>
</comment>
<dbReference type="SMART" id="SM00767">
    <property type="entry name" value="DCD"/>
    <property type="match status" value="1"/>
</dbReference>
<name>A0AAD7XKF3_9STRA</name>
<gene>
    <name evidence="5" type="ORF">CTAYLR_010559</name>
</gene>
<evidence type="ECO:0000256" key="2">
    <source>
        <dbReference type="SAM" id="MobiDB-lite"/>
    </source>
</evidence>
<feature type="region of interest" description="Disordered" evidence="2">
    <location>
        <begin position="221"/>
        <end position="263"/>
    </location>
</feature>
<feature type="zinc finger region" description="C3H1-type" evidence="1">
    <location>
        <begin position="31"/>
        <end position="60"/>
    </location>
</feature>
<dbReference type="EMBL" id="JAQMWT010000294">
    <property type="protein sequence ID" value="KAJ8606103.1"/>
    <property type="molecule type" value="Genomic_DNA"/>
</dbReference>
<keyword evidence="1" id="KW-0479">Metal-binding</keyword>
<evidence type="ECO:0000313" key="6">
    <source>
        <dbReference type="Proteomes" id="UP001230188"/>
    </source>
</evidence>
<dbReference type="PANTHER" id="PTHR46444">
    <property type="entry name" value="DCD (DEVELOPMENT AND CELL DEATH) DOMAIN PROTEIN-RELATED"/>
    <property type="match status" value="1"/>
</dbReference>
<dbReference type="PROSITE" id="PS50103">
    <property type="entry name" value="ZF_C3H1"/>
    <property type="match status" value="1"/>
</dbReference>
<dbReference type="InterPro" id="IPR013989">
    <property type="entry name" value="Dev_and_cell_death_domain"/>
</dbReference>
<dbReference type="InterPro" id="IPR000571">
    <property type="entry name" value="Znf_CCCH"/>
</dbReference>
<evidence type="ECO:0000259" key="3">
    <source>
        <dbReference type="PROSITE" id="PS50103"/>
    </source>
</evidence>
<dbReference type="PROSITE" id="PS51222">
    <property type="entry name" value="DCD"/>
    <property type="match status" value="2"/>
</dbReference>
<evidence type="ECO:0000259" key="4">
    <source>
        <dbReference type="PROSITE" id="PS51222"/>
    </source>
</evidence>
<evidence type="ECO:0000313" key="5">
    <source>
        <dbReference type="EMBL" id="KAJ8606103.1"/>
    </source>
</evidence>